<dbReference type="Proteomes" id="UP001457282">
    <property type="component" value="Unassembled WGS sequence"/>
</dbReference>
<protein>
    <submittedName>
        <fullName evidence="2">Uncharacterized protein</fullName>
    </submittedName>
</protein>
<gene>
    <name evidence="2" type="ORF">M0R45_010602</name>
</gene>
<dbReference type="AlphaFoldDB" id="A0AAW1Y9X5"/>
<name>A0AAW1Y9X5_RUBAR</name>
<dbReference type="EMBL" id="JBEDUW010000002">
    <property type="protein sequence ID" value="KAK9945071.1"/>
    <property type="molecule type" value="Genomic_DNA"/>
</dbReference>
<sequence length="88" mass="9563">MVTDHVSSDGSNTPSREPESMAVDGCSSPVTFSDEQATASSWLTSIFLLLHFLPIRHWLAIESVQGSKITSLADNNGHPLLVATLYLY</sequence>
<evidence type="ECO:0000256" key="1">
    <source>
        <dbReference type="SAM" id="MobiDB-lite"/>
    </source>
</evidence>
<organism evidence="2 3">
    <name type="scientific">Rubus argutus</name>
    <name type="common">Southern blackberry</name>
    <dbReference type="NCBI Taxonomy" id="59490"/>
    <lineage>
        <taxon>Eukaryota</taxon>
        <taxon>Viridiplantae</taxon>
        <taxon>Streptophyta</taxon>
        <taxon>Embryophyta</taxon>
        <taxon>Tracheophyta</taxon>
        <taxon>Spermatophyta</taxon>
        <taxon>Magnoliopsida</taxon>
        <taxon>eudicotyledons</taxon>
        <taxon>Gunneridae</taxon>
        <taxon>Pentapetalae</taxon>
        <taxon>rosids</taxon>
        <taxon>fabids</taxon>
        <taxon>Rosales</taxon>
        <taxon>Rosaceae</taxon>
        <taxon>Rosoideae</taxon>
        <taxon>Rosoideae incertae sedis</taxon>
        <taxon>Rubus</taxon>
    </lineage>
</organism>
<keyword evidence="3" id="KW-1185">Reference proteome</keyword>
<evidence type="ECO:0000313" key="3">
    <source>
        <dbReference type="Proteomes" id="UP001457282"/>
    </source>
</evidence>
<feature type="region of interest" description="Disordered" evidence="1">
    <location>
        <begin position="1"/>
        <end position="28"/>
    </location>
</feature>
<accession>A0AAW1Y9X5</accession>
<evidence type="ECO:0000313" key="2">
    <source>
        <dbReference type="EMBL" id="KAK9945071.1"/>
    </source>
</evidence>
<reference evidence="2 3" key="1">
    <citation type="journal article" date="2023" name="G3 (Bethesda)">
        <title>A chromosome-length genome assembly and annotation of blackberry (Rubus argutus, cv. 'Hillquist').</title>
        <authorList>
            <person name="Bruna T."/>
            <person name="Aryal R."/>
            <person name="Dudchenko O."/>
            <person name="Sargent D.J."/>
            <person name="Mead D."/>
            <person name="Buti M."/>
            <person name="Cavallini A."/>
            <person name="Hytonen T."/>
            <person name="Andres J."/>
            <person name="Pham M."/>
            <person name="Weisz D."/>
            <person name="Mascagni F."/>
            <person name="Usai G."/>
            <person name="Natali L."/>
            <person name="Bassil N."/>
            <person name="Fernandez G.E."/>
            <person name="Lomsadze A."/>
            <person name="Armour M."/>
            <person name="Olukolu B."/>
            <person name="Poorten T."/>
            <person name="Britton C."/>
            <person name="Davik J."/>
            <person name="Ashrafi H."/>
            <person name="Aiden E.L."/>
            <person name="Borodovsky M."/>
            <person name="Worthington M."/>
        </authorList>
    </citation>
    <scope>NUCLEOTIDE SEQUENCE [LARGE SCALE GENOMIC DNA]</scope>
    <source>
        <strain evidence="2">PI 553951</strain>
    </source>
</reference>
<comment type="caution">
    <text evidence="2">The sequence shown here is derived from an EMBL/GenBank/DDBJ whole genome shotgun (WGS) entry which is preliminary data.</text>
</comment>
<proteinExistence type="predicted"/>